<name>A0A4R6UJM4_9GAMM</name>
<dbReference type="Gene3D" id="3.90.550.10">
    <property type="entry name" value="Spore Coat Polysaccharide Biosynthesis Protein SpsA, Chain A"/>
    <property type="match status" value="1"/>
</dbReference>
<dbReference type="AlphaFoldDB" id="A0A4R6UJM4"/>
<accession>A0A4R6UJM4</accession>
<dbReference type="Proteomes" id="UP000295375">
    <property type="component" value="Unassembled WGS sequence"/>
</dbReference>
<dbReference type="EMBL" id="SNYM01000011">
    <property type="protein sequence ID" value="TDQ47138.1"/>
    <property type="molecule type" value="Genomic_DNA"/>
</dbReference>
<evidence type="ECO:0000313" key="4">
    <source>
        <dbReference type="Proteomes" id="UP000295375"/>
    </source>
</evidence>
<gene>
    <name evidence="3" type="ORF">EV696_11166</name>
</gene>
<dbReference type="InterPro" id="IPR029044">
    <property type="entry name" value="Nucleotide-diphossugar_trans"/>
</dbReference>
<evidence type="ECO:0000313" key="3">
    <source>
        <dbReference type="EMBL" id="TDQ47138.1"/>
    </source>
</evidence>
<dbReference type="Pfam" id="PF12804">
    <property type="entry name" value="NTP_transf_3"/>
    <property type="match status" value="1"/>
</dbReference>
<keyword evidence="3" id="KW-0808">Transferase</keyword>
<organism evidence="3 4">
    <name type="scientific">Permianibacter aggregans</name>
    <dbReference type="NCBI Taxonomy" id="1510150"/>
    <lineage>
        <taxon>Bacteria</taxon>
        <taxon>Pseudomonadati</taxon>
        <taxon>Pseudomonadota</taxon>
        <taxon>Gammaproteobacteria</taxon>
        <taxon>Pseudomonadales</taxon>
        <taxon>Pseudomonadaceae</taxon>
        <taxon>Permianibacter</taxon>
    </lineage>
</organism>
<dbReference type="CDD" id="cd04182">
    <property type="entry name" value="GT_2_like_f"/>
    <property type="match status" value="1"/>
</dbReference>
<dbReference type="OrthoDB" id="285216at2"/>
<reference evidence="3 4" key="1">
    <citation type="submission" date="2019-03" db="EMBL/GenBank/DDBJ databases">
        <title>Genomic Encyclopedia of Type Strains, Phase IV (KMG-IV): sequencing the most valuable type-strain genomes for metagenomic binning, comparative biology and taxonomic classification.</title>
        <authorList>
            <person name="Goeker M."/>
        </authorList>
    </citation>
    <scope>NUCLEOTIDE SEQUENCE [LARGE SCALE GENOMIC DNA]</scope>
    <source>
        <strain evidence="3 4">DSM 103792</strain>
    </source>
</reference>
<protein>
    <submittedName>
        <fullName evidence="3">Molybdenum cofactor cytidylyltransferase</fullName>
    </submittedName>
</protein>
<proteinExistence type="predicted"/>
<feature type="domain" description="MobA-like NTP transferase" evidence="2">
    <location>
        <begin position="10"/>
        <end position="166"/>
    </location>
</feature>
<keyword evidence="4" id="KW-1185">Reference proteome</keyword>
<dbReference type="GO" id="GO:0016779">
    <property type="term" value="F:nucleotidyltransferase activity"/>
    <property type="evidence" value="ECO:0007669"/>
    <property type="project" value="UniProtKB-KW"/>
</dbReference>
<dbReference type="RefSeq" id="WP_133591351.1">
    <property type="nucleotide sequence ID" value="NZ_CP037953.1"/>
</dbReference>
<evidence type="ECO:0000256" key="1">
    <source>
        <dbReference type="ARBA" id="ARBA00022842"/>
    </source>
</evidence>
<dbReference type="SUPFAM" id="SSF53448">
    <property type="entry name" value="Nucleotide-diphospho-sugar transferases"/>
    <property type="match status" value="1"/>
</dbReference>
<evidence type="ECO:0000259" key="2">
    <source>
        <dbReference type="Pfam" id="PF12804"/>
    </source>
</evidence>
<keyword evidence="3" id="KW-0548">Nucleotidyltransferase</keyword>
<keyword evidence="1" id="KW-0460">Magnesium</keyword>
<sequence>MPVLNPHAVLLLAAGGSRRLGQPKQLLSINGKLLVRHIAELALTTAPTQMIVITGCQAEAVSAALTGLPLQTVFNPLWSQGLASSLQAAAESLRAHPGPVLVLACDQWRLSSAHLDNLLTEAATASTVVTDYGGAEGLPALLPMTLLQQAHLLHGEQGLKTLWHQQPHRAVEAPELAFDIDTPEDLQQAVAAGFGSASA</sequence>
<dbReference type="PANTHER" id="PTHR43777:SF1">
    <property type="entry name" value="MOLYBDENUM COFACTOR CYTIDYLYLTRANSFERASE"/>
    <property type="match status" value="1"/>
</dbReference>
<comment type="caution">
    <text evidence="3">The sequence shown here is derived from an EMBL/GenBank/DDBJ whole genome shotgun (WGS) entry which is preliminary data.</text>
</comment>
<dbReference type="PANTHER" id="PTHR43777">
    <property type="entry name" value="MOLYBDENUM COFACTOR CYTIDYLYLTRANSFERASE"/>
    <property type="match status" value="1"/>
</dbReference>
<dbReference type="InterPro" id="IPR025877">
    <property type="entry name" value="MobA-like_NTP_Trfase"/>
</dbReference>